<dbReference type="InterPro" id="IPR024078">
    <property type="entry name" value="LmbE-like_dom_sf"/>
</dbReference>
<organism evidence="1 2">
    <name type="scientific">Arcicella aquatica</name>
    <dbReference type="NCBI Taxonomy" id="217141"/>
    <lineage>
        <taxon>Bacteria</taxon>
        <taxon>Pseudomonadati</taxon>
        <taxon>Bacteroidota</taxon>
        <taxon>Cytophagia</taxon>
        <taxon>Cytophagales</taxon>
        <taxon>Flectobacillaceae</taxon>
        <taxon>Arcicella</taxon>
    </lineage>
</organism>
<evidence type="ECO:0008006" key="3">
    <source>
        <dbReference type="Google" id="ProtNLM"/>
    </source>
</evidence>
<keyword evidence="2" id="KW-1185">Reference proteome</keyword>
<dbReference type="InterPro" id="IPR003737">
    <property type="entry name" value="GlcNAc_PI_deacetylase-related"/>
</dbReference>
<dbReference type="Pfam" id="PF02585">
    <property type="entry name" value="PIG-L"/>
    <property type="match status" value="1"/>
</dbReference>
<dbReference type="RefSeq" id="WP_323252982.1">
    <property type="nucleotide sequence ID" value="NZ_JAYFUL010000055.1"/>
</dbReference>
<dbReference type="Proteomes" id="UP001304671">
    <property type="component" value="Unassembled WGS sequence"/>
</dbReference>
<dbReference type="EMBL" id="JAYFUL010000055">
    <property type="protein sequence ID" value="MEA5260450.1"/>
    <property type="molecule type" value="Genomic_DNA"/>
</dbReference>
<proteinExistence type="predicted"/>
<evidence type="ECO:0000313" key="2">
    <source>
        <dbReference type="Proteomes" id="UP001304671"/>
    </source>
</evidence>
<name>A0ABU5QUB3_9BACT</name>
<protein>
    <recommendedName>
        <fullName evidence="3">PIG-L family deacetylase</fullName>
    </recommendedName>
</protein>
<reference evidence="1 2" key="1">
    <citation type="submission" date="2023-12" db="EMBL/GenBank/DDBJ databases">
        <title>Novel species of the genus Arcicella isolated from rivers.</title>
        <authorList>
            <person name="Lu H."/>
        </authorList>
    </citation>
    <scope>NUCLEOTIDE SEQUENCE [LARGE SCALE GENOMIC DNA]</scope>
    <source>
        <strain evidence="1 2">LMG 21963</strain>
    </source>
</reference>
<comment type="caution">
    <text evidence="1">The sequence shown here is derived from an EMBL/GenBank/DDBJ whole genome shotgun (WGS) entry which is preliminary data.</text>
</comment>
<sequence length="205" mass="23890">MFKSVAIIVAHPDDETLWVGGVILNNPLWQCFIACLCRKNDEERAAKFYEVLNILHVQGIMGNLDDEPAQKPLNEEVVEQVILDLLPQKDFDLIITHSPRGEYTKHIRHEETSRAVINLWQKGIIKTSELWTFAYEDGNKKYYPKAIENATLYETLSKEIWLKKYSLITDIYGFEQHSWEARTTPKSESFWQFSQSADAIKFLNH</sequence>
<accession>A0ABU5QUB3</accession>
<dbReference type="Gene3D" id="3.40.50.10320">
    <property type="entry name" value="LmbE-like"/>
    <property type="match status" value="1"/>
</dbReference>
<gene>
    <name evidence="1" type="ORF">VB264_21820</name>
</gene>
<dbReference type="SUPFAM" id="SSF102588">
    <property type="entry name" value="LmbE-like"/>
    <property type="match status" value="1"/>
</dbReference>
<evidence type="ECO:0000313" key="1">
    <source>
        <dbReference type="EMBL" id="MEA5260450.1"/>
    </source>
</evidence>